<sequence length="220" mass="23523">MLREPVILRHPLAESCLRVLRSRETKSSEFRRALFRLGVLLAVKAAEGLNVVEGAVVTPLGVRASCCSVVEERLLLVPILRAGLGFVEAFLTLLPGAGVAHIGVARDEDTLKARSYLDAVPAAPDDFDHVFLLDPMLATGNSSVLALEMITAKGYREEQITLVCALAVEQGINRVRKEFPGTQIVAAAVDPGLNERAFIVPGLGDAGDRLFQAGNNVSGK</sequence>
<evidence type="ECO:0000256" key="5">
    <source>
        <dbReference type="ARBA" id="ARBA00022533"/>
    </source>
</evidence>
<comment type="pathway">
    <text evidence="2">Pyrimidine metabolism; UMP biosynthesis via salvage pathway; UMP from uracil: step 1/1.</text>
</comment>
<evidence type="ECO:0000313" key="12">
    <source>
        <dbReference type="EMBL" id="KUK36951.1"/>
    </source>
</evidence>
<gene>
    <name evidence="12" type="ORF">XD66_0342</name>
</gene>
<dbReference type="GO" id="GO:0004845">
    <property type="term" value="F:uracil phosphoribosyltransferase activity"/>
    <property type="evidence" value="ECO:0007669"/>
    <property type="project" value="UniProtKB-EC"/>
</dbReference>
<name>A0A117LBH7_9THEO</name>
<dbReference type="SUPFAM" id="SSF53271">
    <property type="entry name" value="PRTase-like"/>
    <property type="match status" value="1"/>
</dbReference>
<evidence type="ECO:0000256" key="8">
    <source>
        <dbReference type="ARBA" id="ARBA00022741"/>
    </source>
</evidence>
<dbReference type="Proteomes" id="UP000053326">
    <property type="component" value="Unassembled WGS sequence"/>
</dbReference>
<dbReference type="InterPro" id="IPR000836">
    <property type="entry name" value="PRTase_dom"/>
</dbReference>
<keyword evidence="7 12" id="KW-0808">Transferase</keyword>
<dbReference type="AlphaFoldDB" id="A0A117LBH7"/>
<comment type="caution">
    <text evidence="12">The sequence shown here is derived from an EMBL/GenBank/DDBJ whole genome shotgun (WGS) entry which is preliminary data.</text>
</comment>
<dbReference type="InterPro" id="IPR029057">
    <property type="entry name" value="PRTase-like"/>
</dbReference>
<evidence type="ECO:0000313" key="13">
    <source>
        <dbReference type="Proteomes" id="UP000053326"/>
    </source>
</evidence>
<dbReference type="PANTHER" id="PTHR32315:SF4">
    <property type="entry name" value="URACIL PHOSPHORIBOSYLTRANSFERASE, CHLOROPLASTIC"/>
    <property type="match status" value="1"/>
</dbReference>
<keyword evidence="8" id="KW-0547">Nucleotide-binding</keyword>
<comment type="similarity">
    <text evidence="3">Belongs to the UPRTase family.</text>
</comment>
<dbReference type="EMBL" id="LGFO01000024">
    <property type="protein sequence ID" value="KUK36951.1"/>
    <property type="molecule type" value="Genomic_DNA"/>
</dbReference>
<dbReference type="FunFam" id="3.40.50.2020:FF:000023">
    <property type="entry name" value="Probable uracil phosphoribosyltransferase"/>
    <property type="match status" value="1"/>
</dbReference>
<dbReference type="GO" id="GO:0005525">
    <property type="term" value="F:GTP binding"/>
    <property type="evidence" value="ECO:0007669"/>
    <property type="project" value="UniProtKB-KW"/>
</dbReference>
<accession>A0A117LBH7</accession>
<dbReference type="PATRIC" id="fig|85874.4.peg.1476"/>
<feature type="domain" description="Phosphoribosyltransferase" evidence="11">
    <location>
        <begin position="8"/>
        <end position="212"/>
    </location>
</feature>
<dbReference type="PANTHER" id="PTHR32315">
    <property type="entry name" value="ADENINE PHOSPHORIBOSYLTRANSFERASE"/>
    <property type="match status" value="1"/>
</dbReference>
<evidence type="ECO:0000256" key="10">
    <source>
        <dbReference type="ARBA" id="ARBA00031082"/>
    </source>
</evidence>
<reference evidence="13" key="1">
    <citation type="journal article" date="2015" name="MBio">
        <title>Genome-Resolved Metagenomic Analysis Reveals Roles for Candidate Phyla and Other Microbial Community Members in Biogeochemical Transformations in Oil Reservoirs.</title>
        <authorList>
            <person name="Hu P."/>
            <person name="Tom L."/>
            <person name="Singh A."/>
            <person name="Thomas B.C."/>
            <person name="Baker B.J."/>
            <person name="Piceno Y.M."/>
            <person name="Andersen G.L."/>
            <person name="Banfield J.F."/>
        </authorList>
    </citation>
    <scope>NUCLEOTIDE SEQUENCE [LARGE SCALE GENOMIC DNA]</scope>
</reference>
<evidence type="ECO:0000256" key="6">
    <source>
        <dbReference type="ARBA" id="ARBA00022676"/>
    </source>
</evidence>
<evidence type="ECO:0000256" key="2">
    <source>
        <dbReference type="ARBA" id="ARBA00005180"/>
    </source>
</evidence>
<keyword evidence="9" id="KW-0342">GTP-binding</keyword>
<keyword evidence="6 12" id="KW-0328">Glycosyltransferase</keyword>
<evidence type="ECO:0000256" key="7">
    <source>
        <dbReference type="ARBA" id="ARBA00022679"/>
    </source>
</evidence>
<dbReference type="InterPro" id="IPR050054">
    <property type="entry name" value="UPRTase/APRTase"/>
</dbReference>
<dbReference type="Gene3D" id="3.40.50.2020">
    <property type="match status" value="1"/>
</dbReference>
<evidence type="ECO:0000259" key="11">
    <source>
        <dbReference type="Pfam" id="PF14681"/>
    </source>
</evidence>
<evidence type="ECO:0000256" key="4">
    <source>
        <dbReference type="ARBA" id="ARBA00011894"/>
    </source>
</evidence>
<dbReference type="Pfam" id="PF14681">
    <property type="entry name" value="UPRTase"/>
    <property type="match status" value="1"/>
</dbReference>
<keyword evidence="5" id="KW-0021">Allosteric enzyme</keyword>
<proteinExistence type="inferred from homology"/>
<evidence type="ECO:0000256" key="3">
    <source>
        <dbReference type="ARBA" id="ARBA00009516"/>
    </source>
</evidence>
<dbReference type="NCBIfam" id="NF001097">
    <property type="entry name" value="PRK00129.1"/>
    <property type="match status" value="1"/>
</dbReference>
<organism evidence="12 13">
    <name type="scientific">Thermacetogenium phaeum</name>
    <dbReference type="NCBI Taxonomy" id="85874"/>
    <lineage>
        <taxon>Bacteria</taxon>
        <taxon>Bacillati</taxon>
        <taxon>Bacillota</taxon>
        <taxon>Clostridia</taxon>
        <taxon>Thermoanaerobacterales</taxon>
        <taxon>Thermoanaerobacteraceae</taxon>
        <taxon>Thermacetogenium</taxon>
    </lineage>
</organism>
<protein>
    <recommendedName>
        <fullName evidence="4">uracil phosphoribosyltransferase</fullName>
        <ecNumber evidence="4">2.4.2.9</ecNumber>
    </recommendedName>
    <alternativeName>
        <fullName evidence="10">UMP pyrophosphorylase</fullName>
    </alternativeName>
</protein>
<dbReference type="EC" id="2.4.2.9" evidence="4"/>
<evidence type="ECO:0000256" key="9">
    <source>
        <dbReference type="ARBA" id="ARBA00023134"/>
    </source>
</evidence>
<dbReference type="CDD" id="cd06223">
    <property type="entry name" value="PRTases_typeI"/>
    <property type="match status" value="1"/>
</dbReference>
<comment type="cofactor">
    <cofactor evidence="1">
        <name>Mg(2+)</name>
        <dbReference type="ChEBI" id="CHEBI:18420"/>
    </cofactor>
</comment>
<evidence type="ECO:0000256" key="1">
    <source>
        <dbReference type="ARBA" id="ARBA00001946"/>
    </source>
</evidence>